<reference evidence="4" key="1">
    <citation type="submission" date="2021-04" db="EMBL/GenBank/DDBJ databases">
        <title>Ouciella asimina sp. nov., isolated from the surface seawater in the hydrothermal field of Okinawa Trough.</title>
        <authorList>
            <person name="Shuang W."/>
        </authorList>
    </citation>
    <scope>NUCLEOTIDE SEQUENCE</scope>
    <source>
        <strain evidence="4">LXI357</strain>
    </source>
</reference>
<keyword evidence="2" id="KW-0812">Transmembrane</keyword>
<dbReference type="InterPro" id="IPR052173">
    <property type="entry name" value="Beta-lactam_resp_regulator"/>
</dbReference>
<organism evidence="4 5">
    <name type="scientific">Stakelama marina</name>
    <dbReference type="NCBI Taxonomy" id="2826939"/>
    <lineage>
        <taxon>Bacteria</taxon>
        <taxon>Pseudomonadati</taxon>
        <taxon>Pseudomonadota</taxon>
        <taxon>Alphaproteobacteria</taxon>
        <taxon>Sphingomonadales</taxon>
        <taxon>Sphingomonadaceae</taxon>
        <taxon>Stakelama</taxon>
    </lineage>
</organism>
<dbReference type="Pfam" id="PF05569">
    <property type="entry name" value="Peptidase_M56"/>
    <property type="match status" value="1"/>
</dbReference>
<dbReference type="AlphaFoldDB" id="A0A8T4IDG6"/>
<feature type="compositionally biased region" description="Pro residues" evidence="1">
    <location>
        <begin position="380"/>
        <end position="399"/>
    </location>
</feature>
<keyword evidence="5" id="KW-1185">Reference proteome</keyword>
<evidence type="ECO:0000259" key="3">
    <source>
        <dbReference type="Pfam" id="PF05569"/>
    </source>
</evidence>
<dbReference type="EMBL" id="JAGRQC010000002">
    <property type="protein sequence ID" value="MBR0552132.1"/>
    <property type="molecule type" value="Genomic_DNA"/>
</dbReference>
<name>A0A8T4IDG6_9SPHN</name>
<evidence type="ECO:0000256" key="2">
    <source>
        <dbReference type="SAM" id="Phobius"/>
    </source>
</evidence>
<feature type="transmembrane region" description="Helical" evidence="2">
    <location>
        <begin position="34"/>
        <end position="51"/>
    </location>
</feature>
<keyword evidence="2" id="KW-1133">Transmembrane helix</keyword>
<dbReference type="RefSeq" id="WP_284053430.1">
    <property type="nucleotide sequence ID" value="NZ_JAGRQC010000002.1"/>
</dbReference>
<feature type="compositionally biased region" description="Low complexity" evidence="1">
    <location>
        <begin position="359"/>
        <end position="379"/>
    </location>
</feature>
<dbReference type="Proteomes" id="UP000676996">
    <property type="component" value="Unassembled WGS sequence"/>
</dbReference>
<feature type="transmembrane region" description="Helical" evidence="2">
    <location>
        <begin position="116"/>
        <end position="138"/>
    </location>
</feature>
<dbReference type="CDD" id="cd07341">
    <property type="entry name" value="M56_BlaR1_MecR1_like"/>
    <property type="match status" value="1"/>
</dbReference>
<evidence type="ECO:0000313" key="4">
    <source>
        <dbReference type="EMBL" id="MBR0552132.1"/>
    </source>
</evidence>
<dbReference type="InterPro" id="IPR008756">
    <property type="entry name" value="Peptidase_M56"/>
</dbReference>
<gene>
    <name evidence="4" type="ORF">J7S20_06430</name>
</gene>
<feature type="region of interest" description="Disordered" evidence="1">
    <location>
        <begin position="349"/>
        <end position="400"/>
    </location>
</feature>
<dbReference type="PANTHER" id="PTHR34978">
    <property type="entry name" value="POSSIBLE SENSOR-TRANSDUCER PROTEIN BLAR"/>
    <property type="match status" value="1"/>
</dbReference>
<comment type="caution">
    <text evidence="4">The sequence shown here is derived from an EMBL/GenBank/DDBJ whole genome shotgun (WGS) entry which is preliminary data.</text>
</comment>
<proteinExistence type="predicted"/>
<protein>
    <recommendedName>
        <fullName evidence="3">Peptidase M56 domain-containing protein</fullName>
    </recommendedName>
</protein>
<feature type="transmembrane region" description="Helical" evidence="2">
    <location>
        <begin position="6"/>
        <end position="22"/>
    </location>
</feature>
<feature type="domain" description="Peptidase M56" evidence="3">
    <location>
        <begin position="6"/>
        <end position="295"/>
    </location>
</feature>
<feature type="transmembrane region" description="Helical" evidence="2">
    <location>
        <begin position="306"/>
        <end position="325"/>
    </location>
</feature>
<dbReference type="PANTHER" id="PTHR34978:SF3">
    <property type="entry name" value="SLR0241 PROTEIN"/>
    <property type="match status" value="1"/>
</dbReference>
<evidence type="ECO:0000256" key="1">
    <source>
        <dbReference type="SAM" id="MobiDB-lite"/>
    </source>
</evidence>
<accession>A0A8T4IDG6</accession>
<keyword evidence="2" id="KW-0472">Membrane</keyword>
<sequence>MIAWAIETAAATTIMMLLVLAIRKPVREAMGPRFAYLLWALPALRMILPPLPGNWRLSGLLAPAIDRANDGHVVMGLLNPASLPAGATDHALSTMSLGGATLAVVPPTASQGGAPVIALLIALWLVGAACFLGYHLIAHGRFCQRLIRGSRSTQAVADGRVQVLETDAATGPLAFGVLRKYVAFPRDFSERYDISERDLALAHELCHHQRGDLYANWAALVMLAFHWFNPVAWRAYRAFRADQEMACDAVVLAGRPQALRHAYGLAIVKSAHGGAVSAACHLNTINNLKGRLKMLSKNHRNSRRRLAAGVAGLAGLTVAALGVTASGTSAAETLRTNVEDATGVKLADLKLPHPPKAPAAPAAAAAPEAPAAPPAAQNDVPPPPPAPEAAPVPPAPPAPEAKVKERSYVWTSADGKKVHSYVFRGADGQRMADIPEVTEGNCGEGTETVKVITAPGNKDKARKMIVCTDRIERISKEAVARSVDAQKIAMEAVKTTHVALRSALEGLRTARASIASEPHLTDKERADALKDIDQEISNMRQEMSQGD</sequence>
<evidence type="ECO:0000313" key="5">
    <source>
        <dbReference type="Proteomes" id="UP000676996"/>
    </source>
</evidence>